<protein>
    <submittedName>
        <fullName evidence="2">Nucleotidyltransferase</fullName>
    </submittedName>
</protein>
<accession>A0A5P2CAM1</accession>
<keyword evidence="2" id="KW-0808">Transferase</keyword>
<evidence type="ECO:0000259" key="1">
    <source>
        <dbReference type="Pfam" id="PF01909"/>
    </source>
</evidence>
<reference evidence="2 3" key="1">
    <citation type="submission" date="2018-05" db="EMBL/GenBank/DDBJ databases">
        <title>Streptomyces venezuelae.</title>
        <authorList>
            <person name="Kim W."/>
            <person name="Lee N."/>
            <person name="Cho B.-K."/>
        </authorList>
    </citation>
    <scope>NUCLEOTIDE SEQUENCE [LARGE SCALE GENOMIC DNA]</scope>
    <source>
        <strain evidence="2 3">ATCC 14584</strain>
    </source>
</reference>
<dbReference type="OrthoDB" id="43980at2"/>
<dbReference type="EMBL" id="CP029192">
    <property type="protein sequence ID" value="QES37749.1"/>
    <property type="molecule type" value="Genomic_DNA"/>
</dbReference>
<dbReference type="RefSeq" id="WP_150219953.1">
    <property type="nucleotide sequence ID" value="NZ_CP029192.1"/>
</dbReference>
<organism evidence="2 3">
    <name type="scientific">Streptomyces venezuelae</name>
    <dbReference type="NCBI Taxonomy" id="54571"/>
    <lineage>
        <taxon>Bacteria</taxon>
        <taxon>Bacillati</taxon>
        <taxon>Actinomycetota</taxon>
        <taxon>Actinomycetes</taxon>
        <taxon>Kitasatosporales</taxon>
        <taxon>Streptomycetaceae</taxon>
        <taxon>Streptomyces</taxon>
    </lineage>
</organism>
<dbReference type="GO" id="GO:0016779">
    <property type="term" value="F:nucleotidyltransferase activity"/>
    <property type="evidence" value="ECO:0007669"/>
    <property type="project" value="InterPro"/>
</dbReference>
<sequence>MNRHTSPTAQASRLVAELFPDALGAVLGGSAAQGRAAATSDLDVAVLLPDSDLSRREVIRHEERPVELFLTTLADVPEFFAWDRARRRGTVLFIHAEGLPLLDPHGHVARTRAQARAVLAAGPPPLTPDEAERDRYALTCFMDDLADTAADTSPGRRYEQLALADLALGKAAHLLTAHHNAWTGIGKWLPRRLLAADPARGKALLDGHLAVAERADPVPLMAAVEDVLRLFGGPLREGYAQRWRP</sequence>
<evidence type="ECO:0000313" key="3">
    <source>
        <dbReference type="Proteomes" id="UP000322927"/>
    </source>
</evidence>
<gene>
    <name evidence="2" type="ORF">DEJ48_33920</name>
</gene>
<dbReference type="Pfam" id="PF01909">
    <property type="entry name" value="NTP_transf_2"/>
    <property type="match status" value="1"/>
</dbReference>
<dbReference type="Gene3D" id="3.30.460.10">
    <property type="entry name" value="Beta Polymerase, domain 2"/>
    <property type="match status" value="1"/>
</dbReference>
<dbReference type="Proteomes" id="UP000322927">
    <property type="component" value="Chromosome"/>
</dbReference>
<dbReference type="AlphaFoldDB" id="A0A5P2CAM1"/>
<dbReference type="InterPro" id="IPR002934">
    <property type="entry name" value="Polymerase_NTP_transf_dom"/>
</dbReference>
<dbReference type="InterPro" id="IPR043519">
    <property type="entry name" value="NT_sf"/>
</dbReference>
<name>A0A5P2CAM1_STRVZ</name>
<dbReference type="SUPFAM" id="SSF81301">
    <property type="entry name" value="Nucleotidyltransferase"/>
    <property type="match status" value="1"/>
</dbReference>
<proteinExistence type="predicted"/>
<feature type="domain" description="Polymerase nucleotidyl transferase" evidence="1">
    <location>
        <begin position="15"/>
        <end position="63"/>
    </location>
</feature>
<dbReference type="CDD" id="cd05403">
    <property type="entry name" value="NT_KNTase_like"/>
    <property type="match status" value="1"/>
</dbReference>
<evidence type="ECO:0000313" key="2">
    <source>
        <dbReference type="EMBL" id="QES37749.1"/>
    </source>
</evidence>